<feature type="domain" description="Putative zinc-finger" evidence="8">
    <location>
        <begin position="180"/>
        <end position="214"/>
    </location>
</feature>
<dbReference type="InterPro" id="IPR036388">
    <property type="entry name" value="WH-like_DNA-bd_sf"/>
</dbReference>
<evidence type="ECO:0000256" key="6">
    <source>
        <dbReference type="SAM" id="MobiDB-lite"/>
    </source>
</evidence>
<feature type="compositionally biased region" description="Pro residues" evidence="6">
    <location>
        <begin position="307"/>
        <end position="326"/>
    </location>
</feature>
<protein>
    <recommendedName>
        <fullName evidence="11">RNA polymerase sigma-70 region 2 domain-containing protein</fullName>
    </recommendedName>
</protein>
<evidence type="ECO:0000256" key="3">
    <source>
        <dbReference type="ARBA" id="ARBA00023082"/>
    </source>
</evidence>
<dbReference type="InterPro" id="IPR007627">
    <property type="entry name" value="RNA_pol_sigma70_r2"/>
</dbReference>
<keyword evidence="4" id="KW-0238">DNA-binding</keyword>
<dbReference type="SUPFAM" id="SSF88946">
    <property type="entry name" value="Sigma2 domain of RNA polymerase sigma factors"/>
    <property type="match status" value="1"/>
</dbReference>
<feature type="compositionally biased region" description="Basic and acidic residues" evidence="6">
    <location>
        <begin position="514"/>
        <end position="524"/>
    </location>
</feature>
<dbReference type="PANTHER" id="PTHR43133:SF8">
    <property type="entry name" value="RNA POLYMERASE SIGMA FACTOR HI_1459-RELATED"/>
    <property type="match status" value="1"/>
</dbReference>
<gene>
    <name evidence="9" type="ORF">Aph01nite_72830</name>
</gene>
<dbReference type="InterPro" id="IPR041916">
    <property type="entry name" value="Anti_sigma_zinc_sf"/>
</dbReference>
<dbReference type="GO" id="GO:0003677">
    <property type="term" value="F:DNA binding"/>
    <property type="evidence" value="ECO:0007669"/>
    <property type="project" value="UniProtKB-KW"/>
</dbReference>
<proteinExistence type="inferred from homology"/>
<evidence type="ECO:0008006" key="11">
    <source>
        <dbReference type="Google" id="ProtNLM"/>
    </source>
</evidence>
<dbReference type="NCBIfam" id="TIGR02937">
    <property type="entry name" value="sigma70-ECF"/>
    <property type="match status" value="1"/>
</dbReference>
<dbReference type="Gene3D" id="1.10.10.10">
    <property type="entry name" value="Winged helix-like DNA-binding domain superfamily/Winged helix DNA-binding domain"/>
    <property type="match status" value="1"/>
</dbReference>
<dbReference type="Proteomes" id="UP000640052">
    <property type="component" value="Unassembled WGS sequence"/>
</dbReference>
<evidence type="ECO:0000256" key="1">
    <source>
        <dbReference type="ARBA" id="ARBA00010641"/>
    </source>
</evidence>
<dbReference type="SUPFAM" id="SSF88659">
    <property type="entry name" value="Sigma3 and sigma4 domains of RNA polymerase sigma factors"/>
    <property type="match status" value="1"/>
</dbReference>
<comment type="similarity">
    <text evidence="1">Belongs to the sigma-70 factor family. ECF subfamily.</text>
</comment>
<sequence>MLDAVRGGDSAAYGTLYERHASAARSLARQLVPSEAEVEDVVAETFTKILDLLGRGGGPHDAFRPYLLTSVRRTAYDRTAADRRNVTTGEIEQYDPGVPFVDPALAGLERSLVARAFLSLPERWRMVLWHTEVEHAKAADIAPLLGLSANGVAALAYRAREGLRQAYLQMHLATSPSQACRPVLGKMGSYVRGGLAKRETRVVDDHVGDCADCRAVFLELTDVNQGLRVIVGPLIAGPVLAGYLAGLGKAGAAGGALGGVGWLRRMPKSQQAALAGAVAAVVAGAAFLLASGTEPVPPKPVAVAPIPSPPSVAPEPEPPVEVPQPVPSRAEPTPQPPPTKERLNRGRPKLVASIDALGALVRDKPGIVGIRLRNVGRRATEELTASVALPPGVSVLDSGGRRGAAAGAVDPVGTVDGWSCRAGNSVRCVRPALRAGHATAVFLRVQVSADAPKGVGPSLRVRSGPLRLAATSPAGVREGGATARFAADGRVLTRVAGNTLLSCPEVVPECAAARAREPERRDNDLWPMTPLDQDDDADTRTSSWAELALPEGSRVVWAGLYWSGSGGRARKIMLRGPGAEEYTTVRAAEVTTTAMPIGSGYQAFADVTRMVRAGGRWWAAGNAVESGVSRHAGWSLVVVAEGRREPYSQAVVLDAATVIKDGAFTVPLRGLTPSAARARLDLVVWDGDADLPGDSVKLGGHRLRPDGGDRDARNVFDGSTAGRWNTFGLDVDTFHPVLGSDPALRIATKRDVLLLGVVAVSVPARS</sequence>
<organism evidence="9 10">
    <name type="scientific">Acrocarpospora phusangensis</name>
    <dbReference type="NCBI Taxonomy" id="1070424"/>
    <lineage>
        <taxon>Bacteria</taxon>
        <taxon>Bacillati</taxon>
        <taxon>Actinomycetota</taxon>
        <taxon>Actinomycetes</taxon>
        <taxon>Streptosporangiales</taxon>
        <taxon>Streptosporangiaceae</taxon>
        <taxon>Acrocarpospora</taxon>
    </lineage>
</organism>
<evidence type="ECO:0000259" key="7">
    <source>
        <dbReference type="Pfam" id="PF04542"/>
    </source>
</evidence>
<feature type="domain" description="RNA polymerase sigma-70 region 2" evidence="7">
    <location>
        <begin position="16"/>
        <end position="83"/>
    </location>
</feature>
<dbReference type="GO" id="GO:0016987">
    <property type="term" value="F:sigma factor activity"/>
    <property type="evidence" value="ECO:0007669"/>
    <property type="project" value="UniProtKB-KW"/>
</dbReference>
<dbReference type="InterPro" id="IPR014284">
    <property type="entry name" value="RNA_pol_sigma-70_dom"/>
</dbReference>
<dbReference type="AlphaFoldDB" id="A0A919QHN5"/>
<evidence type="ECO:0000313" key="10">
    <source>
        <dbReference type="Proteomes" id="UP000640052"/>
    </source>
</evidence>
<keyword evidence="3" id="KW-0731">Sigma factor</keyword>
<name>A0A919QHN5_9ACTN</name>
<dbReference type="InterPro" id="IPR013325">
    <property type="entry name" value="RNA_pol_sigma_r2"/>
</dbReference>
<dbReference type="GO" id="GO:0006352">
    <property type="term" value="P:DNA-templated transcription initiation"/>
    <property type="evidence" value="ECO:0007669"/>
    <property type="project" value="InterPro"/>
</dbReference>
<feature type="region of interest" description="Disordered" evidence="6">
    <location>
        <begin position="307"/>
        <end position="346"/>
    </location>
</feature>
<keyword evidence="2" id="KW-0805">Transcription regulation</keyword>
<evidence type="ECO:0000256" key="2">
    <source>
        <dbReference type="ARBA" id="ARBA00023015"/>
    </source>
</evidence>
<evidence type="ECO:0000256" key="4">
    <source>
        <dbReference type="ARBA" id="ARBA00023125"/>
    </source>
</evidence>
<dbReference type="Gene3D" id="1.10.1740.10">
    <property type="match status" value="1"/>
</dbReference>
<dbReference type="Pfam" id="PF13490">
    <property type="entry name" value="zf-HC2"/>
    <property type="match status" value="1"/>
</dbReference>
<dbReference type="Pfam" id="PF04542">
    <property type="entry name" value="Sigma70_r2"/>
    <property type="match status" value="1"/>
</dbReference>
<comment type="caution">
    <text evidence="9">The sequence shown here is derived from an EMBL/GenBank/DDBJ whole genome shotgun (WGS) entry which is preliminary data.</text>
</comment>
<dbReference type="InterPro" id="IPR027383">
    <property type="entry name" value="Znf_put"/>
</dbReference>
<accession>A0A919QHN5</accession>
<dbReference type="EMBL" id="BOOA01000103">
    <property type="protein sequence ID" value="GIH28973.1"/>
    <property type="molecule type" value="Genomic_DNA"/>
</dbReference>
<feature type="region of interest" description="Disordered" evidence="6">
    <location>
        <begin position="514"/>
        <end position="538"/>
    </location>
</feature>
<keyword evidence="10" id="KW-1185">Reference proteome</keyword>
<dbReference type="PANTHER" id="PTHR43133">
    <property type="entry name" value="RNA POLYMERASE ECF-TYPE SIGMA FACTO"/>
    <property type="match status" value="1"/>
</dbReference>
<dbReference type="InterPro" id="IPR039425">
    <property type="entry name" value="RNA_pol_sigma-70-like"/>
</dbReference>
<evidence type="ECO:0000259" key="8">
    <source>
        <dbReference type="Pfam" id="PF13490"/>
    </source>
</evidence>
<evidence type="ECO:0000313" key="9">
    <source>
        <dbReference type="EMBL" id="GIH28973.1"/>
    </source>
</evidence>
<keyword evidence="5" id="KW-0804">Transcription</keyword>
<reference evidence="9" key="1">
    <citation type="submission" date="2021-01" db="EMBL/GenBank/DDBJ databases">
        <title>Whole genome shotgun sequence of Acrocarpospora phusangensis NBRC 108782.</title>
        <authorList>
            <person name="Komaki H."/>
            <person name="Tamura T."/>
        </authorList>
    </citation>
    <scope>NUCLEOTIDE SEQUENCE</scope>
    <source>
        <strain evidence="9">NBRC 108782</strain>
    </source>
</reference>
<evidence type="ECO:0000256" key="5">
    <source>
        <dbReference type="ARBA" id="ARBA00023163"/>
    </source>
</evidence>
<dbReference type="InterPro" id="IPR013324">
    <property type="entry name" value="RNA_pol_sigma_r3/r4-like"/>
</dbReference>
<dbReference type="Gene3D" id="1.10.10.1320">
    <property type="entry name" value="Anti-sigma factor, zinc-finger domain"/>
    <property type="match status" value="1"/>
</dbReference>